<dbReference type="KEGG" id="hbs:IPV69_10570"/>
<dbReference type="InterPro" id="IPR052340">
    <property type="entry name" value="RNase_Y/CdgJ"/>
</dbReference>
<dbReference type="SUPFAM" id="SSF109604">
    <property type="entry name" value="HD-domain/PDEase-like"/>
    <property type="match status" value="1"/>
</dbReference>
<proteinExistence type="predicted"/>
<evidence type="ECO:0000313" key="2">
    <source>
        <dbReference type="EMBL" id="QOV91763.1"/>
    </source>
</evidence>
<dbReference type="PANTHER" id="PTHR33525">
    <property type="match status" value="1"/>
</dbReference>
<dbReference type="Pfam" id="PF08668">
    <property type="entry name" value="HDOD"/>
    <property type="match status" value="1"/>
</dbReference>
<dbReference type="InterPro" id="IPR013976">
    <property type="entry name" value="HDOD"/>
</dbReference>
<feature type="domain" description="HDOD" evidence="1">
    <location>
        <begin position="22"/>
        <end position="223"/>
    </location>
</feature>
<keyword evidence="3" id="KW-1185">Reference proteome</keyword>
<name>A0A7M2X224_9BACT</name>
<dbReference type="PANTHER" id="PTHR33525:SF3">
    <property type="entry name" value="RIBONUCLEASE Y"/>
    <property type="match status" value="1"/>
</dbReference>
<evidence type="ECO:0000313" key="3">
    <source>
        <dbReference type="Proteomes" id="UP000593765"/>
    </source>
</evidence>
<organism evidence="2 3">
    <name type="scientific">Humisphaera borealis</name>
    <dbReference type="NCBI Taxonomy" id="2807512"/>
    <lineage>
        <taxon>Bacteria</taxon>
        <taxon>Pseudomonadati</taxon>
        <taxon>Planctomycetota</taxon>
        <taxon>Phycisphaerae</taxon>
        <taxon>Tepidisphaerales</taxon>
        <taxon>Tepidisphaeraceae</taxon>
        <taxon>Humisphaera</taxon>
    </lineage>
</organism>
<dbReference type="Gene3D" id="1.10.3210.10">
    <property type="entry name" value="Hypothetical protein af1432"/>
    <property type="match status" value="1"/>
</dbReference>
<dbReference type="AlphaFoldDB" id="A0A7M2X224"/>
<gene>
    <name evidence="2" type="ORF">IPV69_10570</name>
</gene>
<dbReference type="Proteomes" id="UP000593765">
    <property type="component" value="Chromosome"/>
</dbReference>
<dbReference type="EMBL" id="CP063458">
    <property type="protein sequence ID" value="QOV91763.1"/>
    <property type="molecule type" value="Genomic_DNA"/>
</dbReference>
<accession>A0A7M2X224</accession>
<sequence length="294" mass="31367">MSIAVAAPVINPHEAVKKVTTIATLPEVTAKIIATVENPKSSAQELHKIVSHDPALVTRILKVVNSAFYGLPGQIGSIERAIVLLGLNAVKNIAVAASLGQLFRGAKLSDTFSAKDLWRHCIAVGVASRDLAKQMKLPMAEEAFLAGMIHDMGILVSMQLWPEQIRAVCDRASHAIGASDAATFCEMEREMIGADHQQLGLALAEQWKFPQACQLVAGNHHNPSALGGQSRLLVSVVYAADTICCQSKHGFNLTAINQKLDSAGLDDVKIDRALIERTAANLDELVEVASSVLG</sequence>
<evidence type="ECO:0000259" key="1">
    <source>
        <dbReference type="PROSITE" id="PS51833"/>
    </source>
</evidence>
<reference evidence="2 3" key="1">
    <citation type="submission" date="2020-10" db="EMBL/GenBank/DDBJ databases">
        <title>Wide distribution of Phycisphaera-like planctomycetes from WD2101 soil group in peatlands and genome analysis of the first cultivated representative.</title>
        <authorList>
            <person name="Dedysh S.N."/>
            <person name="Beletsky A.V."/>
            <person name="Ivanova A."/>
            <person name="Kulichevskaya I.S."/>
            <person name="Suzina N.E."/>
            <person name="Philippov D.A."/>
            <person name="Rakitin A.L."/>
            <person name="Mardanov A.V."/>
            <person name="Ravin N.V."/>
        </authorList>
    </citation>
    <scope>NUCLEOTIDE SEQUENCE [LARGE SCALE GENOMIC DNA]</scope>
    <source>
        <strain evidence="2 3">M1803</strain>
    </source>
</reference>
<dbReference type="PROSITE" id="PS51833">
    <property type="entry name" value="HDOD"/>
    <property type="match status" value="1"/>
</dbReference>
<protein>
    <submittedName>
        <fullName evidence="2">HDOD domain-containing protein</fullName>
    </submittedName>
</protein>
<dbReference type="RefSeq" id="WP_206295075.1">
    <property type="nucleotide sequence ID" value="NZ_CP063458.1"/>
</dbReference>